<dbReference type="InterPro" id="IPR036188">
    <property type="entry name" value="FAD/NAD-bd_sf"/>
</dbReference>
<keyword evidence="3" id="KW-1185">Reference proteome</keyword>
<dbReference type="AlphaFoldDB" id="A0A2J6T316"/>
<evidence type="ECO:0000256" key="1">
    <source>
        <dbReference type="ARBA" id="ARBA00010139"/>
    </source>
</evidence>
<evidence type="ECO:0000313" key="2">
    <source>
        <dbReference type="EMBL" id="PMD57406.1"/>
    </source>
</evidence>
<gene>
    <name evidence="2" type="ORF">K444DRAFT_632506</name>
</gene>
<dbReference type="Proteomes" id="UP000235371">
    <property type="component" value="Unassembled WGS sequence"/>
</dbReference>
<dbReference type="InParanoid" id="A0A2J6T316"/>
<reference evidence="2 3" key="1">
    <citation type="submission" date="2016-04" db="EMBL/GenBank/DDBJ databases">
        <title>A degradative enzymes factory behind the ericoid mycorrhizal symbiosis.</title>
        <authorList>
            <consortium name="DOE Joint Genome Institute"/>
            <person name="Martino E."/>
            <person name="Morin E."/>
            <person name="Grelet G."/>
            <person name="Kuo A."/>
            <person name="Kohler A."/>
            <person name="Daghino S."/>
            <person name="Barry K."/>
            <person name="Choi C."/>
            <person name="Cichocki N."/>
            <person name="Clum A."/>
            <person name="Copeland A."/>
            <person name="Hainaut M."/>
            <person name="Haridas S."/>
            <person name="Labutti K."/>
            <person name="Lindquist E."/>
            <person name="Lipzen A."/>
            <person name="Khouja H.-R."/>
            <person name="Murat C."/>
            <person name="Ohm R."/>
            <person name="Olson A."/>
            <person name="Spatafora J."/>
            <person name="Veneault-Fourrey C."/>
            <person name="Henrissat B."/>
            <person name="Grigoriev I."/>
            <person name="Martin F."/>
            <person name="Perotto S."/>
        </authorList>
    </citation>
    <scope>NUCLEOTIDE SEQUENCE [LARGE SCALE GENOMIC DNA]</scope>
    <source>
        <strain evidence="2 3">E</strain>
    </source>
</reference>
<dbReference type="PANTHER" id="PTHR42877">
    <property type="entry name" value="L-ORNITHINE N(5)-MONOOXYGENASE-RELATED"/>
    <property type="match status" value="1"/>
</dbReference>
<dbReference type="InterPro" id="IPR051209">
    <property type="entry name" value="FAD-bind_Monooxygenase_sf"/>
</dbReference>
<dbReference type="SUPFAM" id="SSF51905">
    <property type="entry name" value="FAD/NAD(P)-binding domain"/>
    <property type="match status" value="1"/>
</dbReference>
<dbReference type="OrthoDB" id="74360at2759"/>
<protein>
    <submittedName>
        <fullName evidence="2">Uncharacterized protein</fullName>
    </submittedName>
</protein>
<comment type="similarity">
    <text evidence="1">Belongs to the FAD-binding monooxygenase family.</text>
</comment>
<dbReference type="GeneID" id="36591559"/>
<sequence>MPEQKQEFKQNPEKYLAYQKDVEKEVCSRFKILHKGTPEQEAARGFSTNDMKTKLRSNSPLAEFIIPKFAVGCRRPTPGNGYLEPLTKGNVRAVTYGIAEVVPEGIVTAVGELIKIDVFICVTGFDLSFCPQFALIDQNGANLRG</sequence>
<organism evidence="2 3">
    <name type="scientific">Hyaloscypha bicolor E</name>
    <dbReference type="NCBI Taxonomy" id="1095630"/>
    <lineage>
        <taxon>Eukaryota</taxon>
        <taxon>Fungi</taxon>
        <taxon>Dikarya</taxon>
        <taxon>Ascomycota</taxon>
        <taxon>Pezizomycotina</taxon>
        <taxon>Leotiomycetes</taxon>
        <taxon>Helotiales</taxon>
        <taxon>Hyaloscyphaceae</taxon>
        <taxon>Hyaloscypha</taxon>
        <taxon>Hyaloscypha bicolor</taxon>
    </lineage>
</organism>
<dbReference type="RefSeq" id="XP_024734310.1">
    <property type="nucleotide sequence ID" value="XM_024883482.1"/>
</dbReference>
<name>A0A2J6T316_9HELO</name>
<dbReference type="EMBL" id="KZ613847">
    <property type="protein sequence ID" value="PMD57406.1"/>
    <property type="molecule type" value="Genomic_DNA"/>
</dbReference>
<proteinExistence type="inferred from homology"/>
<dbReference type="PANTHER" id="PTHR42877:SF12">
    <property type="entry name" value="MONOOXYGENASE"/>
    <property type="match status" value="1"/>
</dbReference>
<accession>A0A2J6T316</accession>
<evidence type="ECO:0000313" key="3">
    <source>
        <dbReference type="Proteomes" id="UP000235371"/>
    </source>
</evidence>